<keyword evidence="2" id="KW-1185">Reference proteome</keyword>
<organism evidence="1 2">
    <name type="scientific">Blattamonas nauphoetae</name>
    <dbReference type="NCBI Taxonomy" id="2049346"/>
    <lineage>
        <taxon>Eukaryota</taxon>
        <taxon>Metamonada</taxon>
        <taxon>Preaxostyla</taxon>
        <taxon>Oxymonadida</taxon>
        <taxon>Blattamonas</taxon>
    </lineage>
</organism>
<evidence type="ECO:0000313" key="2">
    <source>
        <dbReference type="Proteomes" id="UP001281761"/>
    </source>
</evidence>
<dbReference type="EMBL" id="JARBJD010000025">
    <property type="protein sequence ID" value="KAK2960103.1"/>
    <property type="molecule type" value="Genomic_DNA"/>
</dbReference>
<accession>A0ABQ9Y8L2</accession>
<proteinExistence type="predicted"/>
<evidence type="ECO:0000313" key="1">
    <source>
        <dbReference type="EMBL" id="KAK2960103.1"/>
    </source>
</evidence>
<gene>
    <name evidence="1" type="ORF">BLNAU_4986</name>
</gene>
<dbReference type="Proteomes" id="UP001281761">
    <property type="component" value="Unassembled WGS sequence"/>
</dbReference>
<reference evidence="1 2" key="1">
    <citation type="journal article" date="2022" name="bioRxiv">
        <title>Genomics of Preaxostyla Flagellates Illuminates Evolutionary Transitions and the Path Towards Mitochondrial Loss.</title>
        <authorList>
            <person name="Novak L.V.F."/>
            <person name="Treitli S.C."/>
            <person name="Pyrih J."/>
            <person name="Halakuc P."/>
            <person name="Pipaliya S.V."/>
            <person name="Vacek V."/>
            <person name="Brzon O."/>
            <person name="Soukal P."/>
            <person name="Eme L."/>
            <person name="Dacks J.B."/>
            <person name="Karnkowska A."/>
            <person name="Elias M."/>
            <person name="Hampl V."/>
        </authorList>
    </citation>
    <scope>NUCLEOTIDE SEQUENCE [LARGE SCALE GENOMIC DNA]</scope>
    <source>
        <strain evidence="1">NAU3</strain>
        <tissue evidence="1">Gut</tissue>
    </source>
</reference>
<name>A0ABQ9Y8L2_9EUKA</name>
<sequence length="127" mass="14626">MENHHQTNKFIQLFLKGKCSDCTHSFLTINRLCLSYNARQFSFNEGGERSLAAIINHVQETLRKAVEKRRMNEEMFSHSLRHIETILASFFPPLTTFDEAITSSLCQYSTLSRFIVDYSSQTALGEV</sequence>
<protein>
    <submittedName>
        <fullName evidence="1">Uncharacterized protein</fullName>
    </submittedName>
</protein>
<comment type="caution">
    <text evidence="1">The sequence shown here is derived from an EMBL/GenBank/DDBJ whole genome shotgun (WGS) entry which is preliminary data.</text>
</comment>